<dbReference type="InterPro" id="IPR053232">
    <property type="entry name" value="DnaJ_C/III_chloroplastic"/>
</dbReference>
<dbReference type="PROSITE" id="PS50076">
    <property type="entry name" value="DNAJ_2"/>
    <property type="match status" value="1"/>
</dbReference>
<proteinExistence type="predicted"/>
<keyword evidence="5" id="KW-1185">Reference proteome</keyword>
<dbReference type="Pfam" id="PF00226">
    <property type="entry name" value="DnaJ"/>
    <property type="match status" value="1"/>
</dbReference>
<keyword evidence="1" id="KW-0175">Coiled coil</keyword>
<dbReference type="InterPro" id="IPR036869">
    <property type="entry name" value="J_dom_sf"/>
</dbReference>
<dbReference type="InterPro" id="IPR001623">
    <property type="entry name" value="DnaJ_domain"/>
</dbReference>
<feature type="domain" description="J" evidence="3">
    <location>
        <begin position="6"/>
        <end position="72"/>
    </location>
</feature>
<evidence type="ECO:0000259" key="3">
    <source>
        <dbReference type="PROSITE" id="PS50076"/>
    </source>
</evidence>
<dbReference type="Proteomes" id="UP000620139">
    <property type="component" value="Unassembled WGS sequence"/>
</dbReference>
<feature type="coiled-coil region" evidence="1">
    <location>
        <begin position="199"/>
        <end position="299"/>
    </location>
</feature>
<organism evidence="4 5">
    <name type="scientific">Inhella gelatinilytica</name>
    <dbReference type="NCBI Taxonomy" id="2795030"/>
    <lineage>
        <taxon>Bacteria</taxon>
        <taxon>Pseudomonadati</taxon>
        <taxon>Pseudomonadota</taxon>
        <taxon>Betaproteobacteria</taxon>
        <taxon>Burkholderiales</taxon>
        <taxon>Sphaerotilaceae</taxon>
        <taxon>Inhella</taxon>
    </lineage>
</organism>
<keyword evidence="2" id="KW-0812">Transmembrane</keyword>
<name>A0A931IYS2_9BURK</name>
<reference evidence="4" key="1">
    <citation type="submission" date="2020-12" db="EMBL/GenBank/DDBJ databases">
        <title>The genome sequence of Inhella sp. 4Y17.</title>
        <authorList>
            <person name="Liu Y."/>
        </authorList>
    </citation>
    <scope>NUCLEOTIDE SEQUENCE</scope>
    <source>
        <strain evidence="4">4Y10</strain>
    </source>
</reference>
<dbReference type="AlphaFoldDB" id="A0A931IYS2"/>
<dbReference type="PANTHER" id="PTHR45090:SF4">
    <property type="entry name" value="J DOMAIN-CONTAINING PROTEIN"/>
    <property type="match status" value="1"/>
</dbReference>
<comment type="caution">
    <text evidence="4">The sequence shown here is derived from an EMBL/GenBank/DDBJ whole genome shotgun (WGS) entry which is preliminary data.</text>
</comment>
<keyword evidence="2" id="KW-1133">Transmembrane helix</keyword>
<evidence type="ECO:0000256" key="1">
    <source>
        <dbReference type="SAM" id="Coils"/>
    </source>
</evidence>
<dbReference type="SUPFAM" id="SSF46565">
    <property type="entry name" value="Chaperone J-domain"/>
    <property type="match status" value="1"/>
</dbReference>
<dbReference type="EMBL" id="JAEDAL010000002">
    <property type="protein sequence ID" value="MBH9552473.1"/>
    <property type="molecule type" value="Genomic_DNA"/>
</dbReference>
<dbReference type="PANTHER" id="PTHR45090">
    <property type="entry name" value="CHAPERONE PROTEIN DNAJ 20 CHLOROPLASTIC"/>
    <property type="match status" value="1"/>
</dbReference>
<dbReference type="Gene3D" id="1.10.287.110">
    <property type="entry name" value="DnaJ domain"/>
    <property type="match status" value="1"/>
</dbReference>
<gene>
    <name evidence="4" type="ORF">I7X43_06360</name>
</gene>
<keyword evidence="2" id="KW-0472">Membrane</keyword>
<protein>
    <submittedName>
        <fullName evidence="4">DnaJ domain-containing protein</fullName>
    </submittedName>
</protein>
<dbReference type="RefSeq" id="WP_198100081.1">
    <property type="nucleotide sequence ID" value="NZ_JAEDAL010000002.1"/>
</dbReference>
<accession>A0A931IYS2</accession>
<sequence>MQNKPTLYELLGVAQQATMAEVRAAFRQAVEALEAQRAQLSSQEFNERFQLLRTAQSTLTDPVSRAGYDADLAPASQGSALISGPSEPTSPAPGAAAARADALGLQADALSLRAEALLARAQLESGAARRPPLGWSDRAPWAQRALRFFAVLGLMALLGFGLSRCSLMNAREQMAQREALENQAALQDYYQAHGVRPANMDELRLLEAERLRKENAERQVAAEQRRTEEAQRQWEVEAQRAGEEATRRALEGLREQQQEVERKRQLKFEIERVALELQYVTSEIERRRLELQLKQLRERLQAP</sequence>
<dbReference type="CDD" id="cd06257">
    <property type="entry name" value="DnaJ"/>
    <property type="match status" value="1"/>
</dbReference>
<evidence type="ECO:0000313" key="5">
    <source>
        <dbReference type="Proteomes" id="UP000620139"/>
    </source>
</evidence>
<feature type="transmembrane region" description="Helical" evidence="2">
    <location>
        <begin position="145"/>
        <end position="163"/>
    </location>
</feature>
<evidence type="ECO:0000313" key="4">
    <source>
        <dbReference type="EMBL" id="MBH9552473.1"/>
    </source>
</evidence>
<evidence type="ECO:0000256" key="2">
    <source>
        <dbReference type="SAM" id="Phobius"/>
    </source>
</evidence>